<keyword evidence="1" id="KW-1133">Transmembrane helix</keyword>
<sequence>MITDLFLALIAGIATESFVIFGLVLLLGVFFWRADRPFSSGVFKFAFIALGISALFSLFGGGDDCDCDW</sequence>
<feature type="transmembrane region" description="Helical" evidence="1">
    <location>
        <begin position="6"/>
        <end position="30"/>
    </location>
</feature>
<keyword evidence="1" id="KW-0472">Membrane</keyword>
<protein>
    <submittedName>
        <fullName evidence="2">Uncharacterized protein</fullName>
    </submittedName>
</protein>
<organism evidence="2 3">
    <name type="scientific">Tepidimonas aquatica</name>
    <dbReference type="NCBI Taxonomy" id="247482"/>
    <lineage>
        <taxon>Bacteria</taxon>
        <taxon>Pseudomonadati</taxon>
        <taxon>Pseudomonadota</taxon>
        <taxon>Betaproteobacteria</taxon>
        <taxon>Burkholderiales</taxon>
        <taxon>Tepidimonas</taxon>
    </lineage>
</organism>
<evidence type="ECO:0000313" key="2">
    <source>
        <dbReference type="EMBL" id="TSE27810.1"/>
    </source>
</evidence>
<evidence type="ECO:0000256" key="1">
    <source>
        <dbReference type="SAM" id="Phobius"/>
    </source>
</evidence>
<accession>A0A554WW58</accession>
<evidence type="ECO:0000313" key="3">
    <source>
        <dbReference type="Proteomes" id="UP000318554"/>
    </source>
</evidence>
<keyword evidence="3" id="KW-1185">Reference proteome</keyword>
<dbReference type="RefSeq" id="WP_144324016.1">
    <property type="nucleotide sequence ID" value="NZ_VJNA01000001.1"/>
</dbReference>
<name>A0A554WW58_9BURK</name>
<feature type="transmembrane region" description="Helical" evidence="1">
    <location>
        <begin position="42"/>
        <end position="60"/>
    </location>
</feature>
<dbReference type="OrthoDB" id="9918620at2"/>
<dbReference type="AlphaFoldDB" id="A0A554WW58"/>
<reference evidence="2 3" key="1">
    <citation type="submission" date="2019-07" db="EMBL/GenBank/DDBJ databases">
        <title>Tepidimonas aquatica CLN-1 draft genome.</title>
        <authorList>
            <person name="Da Costa M.S."/>
            <person name="Froufe H.J.C."/>
            <person name="Egas C."/>
            <person name="Albuquerque L."/>
        </authorList>
    </citation>
    <scope>NUCLEOTIDE SEQUENCE [LARGE SCALE GENOMIC DNA]</scope>
    <source>
        <strain evidence="2 3">CLN-1</strain>
    </source>
</reference>
<comment type="caution">
    <text evidence="2">The sequence shown here is derived from an EMBL/GenBank/DDBJ whole genome shotgun (WGS) entry which is preliminary data.</text>
</comment>
<gene>
    <name evidence="2" type="ORF">Taqua_00003</name>
</gene>
<keyword evidence="1" id="KW-0812">Transmembrane</keyword>
<proteinExistence type="predicted"/>
<dbReference type="Proteomes" id="UP000318554">
    <property type="component" value="Unassembled WGS sequence"/>
</dbReference>
<dbReference type="EMBL" id="VJNA01000001">
    <property type="protein sequence ID" value="TSE27810.1"/>
    <property type="molecule type" value="Genomic_DNA"/>
</dbReference>